<gene>
    <name evidence="8" type="ORF">K452DRAFT_232652</name>
</gene>
<dbReference type="SMART" id="SM00714">
    <property type="entry name" value="LITAF"/>
    <property type="match status" value="1"/>
</dbReference>
<evidence type="ECO:0000256" key="1">
    <source>
        <dbReference type="ARBA" id="ARBA00004170"/>
    </source>
</evidence>
<evidence type="ECO:0000256" key="3">
    <source>
        <dbReference type="ARBA" id="ARBA00022723"/>
    </source>
</evidence>
<dbReference type="PANTHER" id="PTHR23292:SF6">
    <property type="entry name" value="FI16602P1-RELATED"/>
    <property type="match status" value="1"/>
</dbReference>
<evidence type="ECO:0000256" key="4">
    <source>
        <dbReference type="ARBA" id="ARBA00022833"/>
    </source>
</evidence>
<comment type="similarity">
    <text evidence="2">Belongs to the CDIP1/LITAF family.</text>
</comment>
<evidence type="ECO:0000313" key="9">
    <source>
        <dbReference type="Proteomes" id="UP000799438"/>
    </source>
</evidence>
<keyword evidence="5" id="KW-0472">Membrane</keyword>
<sequence length="123" mass="13428">MSKSLNEQPPAYPHSTTSTSFELQDRPEKSQPLQTVVPLSGLTCSPAPVECPGCNFHGMTVTKQKIGNTTHAWAVGTWAFTCILCCVPYCIAATKDIIHICRSCGAHLATWHRSGHTEVLLYN</sequence>
<dbReference type="PROSITE" id="PS51837">
    <property type="entry name" value="LITAF"/>
    <property type="match status" value="1"/>
</dbReference>
<evidence type="ECO:0000256" key="6">
    <source>
        <dbReference type="SAM" id="MobiDB-lite"/>
    </source>
</evidence>
<dbReference type="Proteomes" id="UP000799438">
    <property type="component" value="Unassembled WGS sequence"/>
</dbReference>
<dbReference type="AlphaFoldDB" id="A0A6A6B5P6"/>
<feature type="region of interest" description="Disordered" evidence="6">
    <location>
        <begin position="1"/>
        <end position="32"/>
    </location>
</feature>
<feature type="domain" description="LITAF" evidence="7">
    <location>
        <begin position="31"/>
        <end position="113"/>
    </location>
</feature>
<dbReference type="GeneID" id="54294746"/>
<dbReference type="RefSeq" id="XP_033395175.1">
    <property type="nucleotide sequence ID" value="XM_033537250.1"/>
</dbReference>
<evidence type="ECO:0000313" key="8">
    <source>
        <dbReference type="EMBL" id="KAF2139462.1"/>
    </source>
</evidence>
<evidence type="ECO:0000256" key="5">
    <source>
        <dbReference type="ARBA" id="ARBA00023136"/>
    </source>
</evidence>
<keyword evidence="9" id="KW-1185">Reference proteome</keyword>
<keyword evidence="4" id="KW-0862">Zinc</keyword>
<dbReference type="InterPro" id="IPR037519">
    <property type="entry name" value="LITAF_fam"/>
</dbReference>
<evidence type="ECO:0000259" key="7">
    <source>
        <dbReference type="PROSITE" id="PS51837"/>
    </source>
</evidence>
<organism evidence="8 9">
    <name type="scientific">Aplosporella prunicola CBS 121167</name>
    <dbReference type="NCBI Taxonomy" id="1176127"/>
    <lineage>
        <taxon>Eukaryota</taxon>
        <taxon>Fungi</taxon>
        <taxon>Dikarya</taxon>
        <taxon>Ascomycota</taxon>
        <taxon>Pezizomycotina</taxon>
        <taxon>Dothideomycetes</taxon>
        <taxon>Dothideomycetes incertae sedis</taxon>
        <taxon>Botryosphaeriales</taxon>
        <taxon>Aplosporellaceae</taxon>
        <taxon>Aplosporella</taxon>
    </lineage>
</organism>
<dbReference type="GO" id="GO:0008270">
    <property type="term" value="F:zinc ion binding"/>
    <property type="evidence" value="ECO:0007669"/>
    <property type="project" value="TreeGrafter"/>
</dbReference>
<name>A0A6A6B5P6_9PEZI</name>
<dbReference type="PANTHER" id="PTHR23292">
    <property type="entry name" value="LIPOPOLYSACCHARIDE-INDUCED TUMOR NECROSIS FACTOR-ALPHA FACTOR"/>
    <property type="match status" value="1"/>
</dbReference>
<dbReference type="EMBL" id="ML995493">
    <property type="protein sequence ID" value="KAF2139462.1"/>
    <property type="molecule type" value="Genomic_DNA"/>
</dbReference>
<accession>A0A6A6B5P6</accession>
<reference evidence="8" key="1">
    <citation type="journal article" date="2020" name="Stud. Mycol.">
        <title>101 Dothideomycetes genomes: a test case for predicting lifestyles and emergence of pathogens.</title>
        <authorList>
            <person name="Haridas S."/>
            <person name="Albert R."/>
            <person name="Binder M."/>
            <person name="Bloem J."/>
            <person name="Labutti K."/>
            <person name="Salamov A."/>
            <person name="Andreopoulos B."/>
            <person name="Baker S."/>
            <person name="Barry K."/>
            <person name="Bills G."/>
            <person name="Bluhm B."/>
            <person name="Cannon C."/>
            <person name="Castanera R."/>
            <person name="Culley D."/>
            <person name="Daum C."/>
            <person name="Ezra D."/>
            <person name="Gonzalez J."/>
            <person name="Henrissat B."/>
            <person name="Kuo A."/>
            <person name="Liang C."/>
            <person name="Lipzen A."/>
            <person name="Lutzoni F."/>
            <person name="Magnuson J."/>
            <person name="Mondo S."/>
            <person name="Nolan M."/>
            <person name="Ohm R."/>
            <person name="Pangilinan J."/>
            <person name="Park H.-J."/>
            <person name="Ramirez L."/>
            <person name="Alfaro M."/>
            <person name="Sun H."/>
            <person name="Tritt A."/>
            <person name="Yoshinaga Y."/>
            <person name="Zwiers L.-H."/>
            <person name="Turgeon B."/>
            <person name="Goodwin S."/>
            <person name="Spatafora J."/>
            <person name="Crous P."/>
            <person name="Grigoriev I."/>
        </authorList>
    </citation>
    <scope>NUCLEOTIDE SEQUENCE</scope>
    <source>
        <strain evidence="8">CBS 121167</strain>
    </source>
</reference>
<keyword evidence="3" id="KW-0479">Metal-binding</keyword>
<comment type="subcellular location">
    <subcellularLocation>
        <location evidence="1">Membrane</location>
        <topology evidence="1">Peripheral membrane protein</topology>
    </subcellularLocation>
</comment>
<dbReference type="GO" id="GO:0016020">
    <property type="term" value="C:membrane"/>
    <property type="evidence" value="ECO:0007669"/>
    <property type="project" value="UniProtKB-SubCell"/>
</dbReference>
<dbReference type="InterPro" id="IPR006629">
    <property type="entry name" value="LITAF"/>
</dbReference>
<proteinExistence type="inferred from homology"/>
<dbReference type="OrthoDB" id="5599753at2759"/>
<protein>
    <recommendedName>
        <fullName evidence="7">LITAF domain-containing protein</fullName>
    </recommendedName>
</protein>
<dbReference type="Pfam" id="PF10601">
    <property type="entry name" value="zf-LITAF-like"/>
    <property type="match status" value="1"/>
</dbReference>
<evidence type="ECO:0000256" key="2">
    <source>
        <dbReference type="ARBA" id="ARBA00005975"/>
    </source>
</evidence>